<accession>A0A4R6RSI3</accession>
<feature type="region of interest" description="Disordered" evidence="1">
    <location>
        <begin position="71"/>
        <end position="93"/>
    </location>
</feature>
<sequence length="93" mass="9954">MGNESLLGSDEVALTWSCVEEGFYVASVGVLMVGFIDQIEPALFEVCDSRARVLGLFDRLETAMGRLSEAGTTVSADPQIDALGAAEEPRDEQ</sequence>
<evidence type="ECO:0000313" key="2">
    <source>
        <dbReference type="EMBL" id="TDP89811.1"/>
    </source>
</evidence>
<name>A0A4R6RSI3_9MICO</name>
<gene>
    <name evidence="2" type="ORF">EDF62_3109</name>
</gene>
<proteinExistence type="predicted"/>
<comment type="caution">
    <text evidence="2">The sequence shown here is derived from an EMBL/GenBank/DDBJ whole genome shotgun (WGS) entry which is preliminary data.</text>
</comment>
<protein>
    <submittedName>
        <fullName evidence="2">Uncharacterized protein</fullName>
    </submittedName>
</protein>
<dbReference type="AlphaFoldDB" id="A0A4R6RSI3"/>
<dbReference type="OrthoDB" id="4774486at2"/>
<organism evidence="2 3">
    <name type="scientific">Leucobacter luti</name>
    <dbReference type="NCBI Taxonomy" id="340320"/>
    <lineage>
        <taxon>Bacteria</taxon>
        <taxon>Bacillati</taxon>
        <taxon>Actinomycetota</taxon>
        <taxon>Actinomycetes</taxon>
        <taxon>Micrococcales</taxon>
        <taxon>Microbacteriaceae</taxon>
        <taxon>Leucobacter</taxon>
    </lineage>
</organism>
<evidence type="ECO:0000256" key="1">
    <source>
        <dbReference type="SAM" id="MobiDB-lite"/>
    </source>
</evidence>
<dbReference type="RefSeq" id="WP_133617661.1">
    <property type="nucleotide sequence ID" value="NZ_CP080492.1"/>
</dbReference>
<evidence type="ECO:0000313" key="3">
    <source>
        <dbReference type="Proteomes" id="UP000295601"/>
    </source>
</evidence>
<reference evidence="2 3" key="1">
    <citation type="submission" date="2019-03" db="EMBL/GenBank/DDBJ databases">
        <title>Genomic analyses of the natural microbiome of Caenorhabditis elegans.</title>
        <authorList>
            <person name="Samuel B."/>
        </authorList>
    </citation>
    <scope>NUCLEOTIDE SEQUENCE [LARGE SCALE GENOMIC DNA]</scope>
    <source>
        <strain evidence="2 3">JUb18</strain>
    </source>
</reference>
<dbReference type="Proteomes" id="UP000295601">
    <property type="component" value="Unassembled WGS sequence"/>
</dbReference>
<keyword evidence="3" id="KW-1185">Reference proteome</keyword>
<dbReference type="EMBL" id="SNYA01000008">
    <property type="protein sequence ID" value="TDP89811.1"/>
    <property type="molecule type" value="Genomic_DNA"/>
</dbReference>